<dbReference type="InterPro" id="IPR020583">
    <property type="entry name" value="Inositol_monoP_metal-BS"/>
</dbReference>
<reference evidence="9 10" key="1">
    <citation type="submission" date="2019-09" db="EMBL/GenBank/DDBJ databases">
        <title>Genomes of Cryomorphaceae.</title>
        <authorList>
            <person name="Bowman J.P."/>
        </authorList>
    </citation>
    <scope>NUCLEOTIDE SEQUENCE [LARGE SCALE GENOMIC DNA]</scope>
    <source>
        <strain evidence="9 10">KCTC 52047</strain>
    </source>
</reference>
<dbReference type="OrthoDB" id="9772456at2"/>
<accession>A0A6N6M7J0</accession>
<dbReference type="GO" id="GO:0008934">
    <property type="term" value="F:inositol monophosphate 1-phosphatase activity"/>
    <property type="evidence" value="ECO:0007669"/>
    <property type="project" value="InterPro"/>
</dbReference>
<dbReference type="PROSITE" id="PS00630">
    <property type="entry name" value="IMP_2"/>
    <property type="match status" value="1"/>
</dbReference>
<comment type="cofactor">
    <cofactor evidence="2 7 8">
        <name>Mg(2+)</name>
        <dbReference type="ChEBI" id="CHEBI:18420"/>
    </cofactor>
</comment>
<dbReference type="AlphaFoldDB" id="A0A6N6M7J0"/>
<keyword evidence="4 7" id="KW-0479">Metal-binding</keyword>
<dbReference type="Pfam" id="PF00459">
    <property type="entry name" value="Inositol_P"/>
    <property type="match status" value="1"/>
</dbReference>
<evidence type="ECO:0000256" key="6">
    <source>
        <dbReference type="ARBA" id="ARBA00022842"/>
    </source>
</evidence>
<dbReference type="PRINTS" id="PR01959">
    <property type="entry name" value="SBIMPHPHTASE"/>
</dbReference>
<feature type="binding site" evidence="7">
    <location>
        <position position="217"/>
    </location>
    <ligand>
        <name>Mg(2+)</name>
        <dbReference type="ChEBI" id="CHEBI:18420"/>
        <label>1</label>
        <note>catalytic</note>
    </ligand>
</feature>
<dbReference type="SUPFAM" id="SSF56655">
    <property type="entry name" value="Carbohydrate phosphatase"/>
    <property type="match status" value="1"/>
</dbReference>
<protein>
    <recommendedName>
        <fullName evidence="8">Inositol-1-monophosphatase</fullName>
        <ecNumber evidence="8">3.1.3.25</ecNumber>
    </recommendedName>
</protein>
<comment type="caution">
    <text evidence="9">The sequence shown here is derived from an EMBL/GenBank/DDBJ whole genome shotgun (WGS) entry which is preliminary data.</text>
</comment>
<keyword evidence="6 7" id="KW-0460">Magnesium</keyword>
<dbReference type="InterPro" id="IPR000760">
    <property type="entry name" value="Inositol_monophosphatase-like"/>
</dbReference>
<organism evidence="9 10">
    <name type="scientific">Salibacter halophilus</name>
    <dbReference type="NCBI Taxonomy" id="1803916"/>
    <lineage>
        <taxon>Bacteria</taxon>
        <taxon>Pseudomonadati</taxon>
        <taxon>Bacteroidota</taxon>
        <taxon>Flavobacteriia</taxon>
        <taxon>Flavobacteriales</taxon>
        <taxon>Salibacteraceae</taxon>
        <taxon>Salibacter</taxon>
    </lineage>
</organism>
<dbReference type="Gene3D" id="3.40.190.80">
    <property type="match status" value="1"/>
</dbReference>
<keyword evidence="5 8" id="KW-0378">Hydrolase</keyword>
<dbReference type="CDD" id="cd01639">
    <property type="entry name" value="IMPase"/>
    <property type="match status" value="1"/>
</dbReference>
<dbReference type="GO" id="GO:0007165">
    <property type="term" value="P:signal transduction"/>
    <property type="evidence" value="ECO:0007669"/>
    <property type="project" value="TreeGrafter"/>
</dbReference>
<keyword evidence="10" id="KW-1185">Reference proteome</keyword>
<evidence type="ECO:0000313" key="10">
    <source>
        <dbReference type="Proteomes" id="UP000435357"/>
    </source>
</evidence>
<feature type="binding site" evidence="7">
    <location>
        <position position="91"/>
    </location>
    <ligand>
        <name>Mg(2+)</name>
        <dbReference type="ChEBI" id="CHEBI:18420"/>
        <label>1</label>
        <note>catalytic</note>
    </ligand>
</feature>
<evidence type="ECO:0000313" key="9">
    <source>
        <dbReference type="EMBL" id="KAB1064480.1"/>
    </source>
</evidence>
<dbReference type="FunFam" id="3.30.540.10:FF:000003">
    <property type="entry name" value="Inositol-1-monophosphatase"/>
    <property type="match status" value="1"/>
</dbReference>
<dbReference type="Gene3D" id="3.30.540.10">
    <property type="entry name" value="Fructose-1,6-Bisphosphatase, subunit A, domain 1"/>
    <property type="match status" value="1"/>
</dbReference>
<dbReference type="RefSeq" id="WP_151167693.1">
    <property type="nucleotide sequence ID" value="NZ_WACR01000005.1"/>
</dbReference>
<dbReference type="Proteomes" id="UP000435357">
    <property type="component" value="Unassembled WGS sequence"/>
</dbReference>
<evidence type="ECO:0000256" key="5">
    <source>
        <dbReference type="ARBA" id="ARBA00022801"/>
    </source>
</evidence>
<evidence type="ECO:0000256" key="2">
    <source>
        <dbReference type="ARBA" id="ARBA00001946"/>
    </source>
</evidence>
<dbReference type="EMBL" id="WACR01000005">
    <property type="protein sequence ID" value="KAB1064480.1"/>
    <property type="molecule type" value="Genomic_DNA"/>
</dbReference>
<dbReference type="EC" id="3.1.3.25" evidence="8"/>
<dbReference type="GO" id="GO:0006020">
    <property type="term" value="P:inositol metabolic process"/>
    <property type="evidence" value="ECO:0007669"/>
    <property type="project" value="TreeGrafter"/>
</dbReference>
<name>A0A6N6M7J0_9FLAO</name>
<evidence type="ECO:0000256" key="4">
    <source>
        <dbReference type="ARBA" id="ARBA00022723"/>
    </source>
</evidence>
<dbReference type="PANTHER" id="PTHR20854">
    <property type="entry name" value="INOSITOL MONOPHOSPHATASE"/>
    <property type="match status" value="1"/>
</dbReference>
<evidence type="ECO:0000256" key="7">
    <source>
        <dbReference type="PIRSR" id="PIRSR600760-2"/>
    </source>
</evidence>
<dbReference type="PROSITE" id="PS00629">
    <property type="entry name" value="IMP_1"/>
    <property type="match status" value="1"/>
</dbReference>
<dbReference type="PANTHER" id="PTHR20854:SF4">
    <property type="entry name" value="INOSITOL-1-MONOPHOSPHATASE-RELATED"/>
    <property type="match status" value="1"/>
</dbReference>
<gene>
    <name evidence="9" type="ORF">F3059_07225</name>
</gene>
<comment type="similarity">
    <text evidence="3 8">Belongs to the inositol monophosphatase superfamily.</text>
</comment>
<evidence type="ECO:0000256" key="8">
    <source>
        <dbReference type="RuleBase" id="RU364068"/>
    </source>
</evidence>
<comment type="catalytic activity">
    <reaction evidence="1 8">
        <text>a myo-inositol phosphate + H2O = myo-inositol + phosphate</text>
        <dbReference type="Rhea" id="RHEA:24056"/>
        <dbReference type="ChEBI" id="CHEBI:15377"/>
        <dbReference type="ChEBI" id="CHEBI:17268"/>
        <dbReference type="ChEBI" id="CHEBI:43474"/>
        <dbReference type="ChEBI" id="CHEBI:84139"/>
        <dbReference type="EC" id="3.1.3.25"/>
    </reaction>
</comment>
<dbReference type="InterPro" id="IPR020550">
    <property type="entry name" value="Inositol_monophosphatase_CS"/>
</dbReference>
<feature type="binding site" evidence="7">
    <location>
        <position position="92"/>
    </location>
    <ligand>
        <name>Mg(2+)</name>
        <dbReference type="ChEBI" id="CHEBI:18420"/>
        <label>1</label>
        <note>catalytic</note>
    </ligand>
</feature>
<dbReference type="PRINTS" id="PR00377">
    <property type="entry name" value="IMPHPHTASES"/>
</dbReference>
<feature type="binding site" evidence="7">
    <location>
        <position position="72"/>
    </location>
    <ligand>
        <name>Mg(2+)</name>
        <dbReference type="ChEBI" id="CHEBI:18420"/>
        <label>1</label>
        <note>catalytic</note>
    </ligand>
</feature>
<dbReference type="FunFam" id="3.40.190.80:FF:000002">
    <property type="entry name" value="Inositol-1-monophosphatase"/>
    <property type="match status" value="1"/>
</dbReference>
<dbReference type="InterPro" id="IPR033942">
    <property type="entry name" value="IMPase"/>
</dbReference>
<dbReference type="GO" id="GO:0046872">
    <property type="term" value="F:metal ion binding"/>
    <property type="evidence" value="ECO:0007669"/>
    <property type="project" value="UniProtKB-KW"/>
</dbReference>
<proteinExistence type="inferred from homology"/>
<feature type="binding site" evidence="7">
    <location>
        <position position="89"/>
    </location>
    <ligand>
        <name>Mg(2+)</name>
        <dbReference type="ChEBI" id="CHEBI:18420"/>
        <label>1</label>
        <note>catalytic</note>
    </ligand>
</feature>
<sequence length="269" mass="29543">MNQTELKDLLDKVEDVALKARQLVLREREKLDAQQIDEKGNQNLVTKVDKMSEELLVSELSKLLPNSDFIAEEGTAGQSGGSDYLWIIDPIDGTTNFVHGLPVYSISIALQEKGETVIALVYHISNDELFTAYKGGGTCRNHRKVNVSSAQKLKNSLIATGFPYDPEGHLPKFMELYSELLYSTRGLRRLGSAAIDMAYVACGYFDAFYEMGLKPWDIAAGALLIQEAGGKVSTFTGDDDFLHAGRLACSNGSVHDELITTIKPYIGSV</sequence>
<evidence type="ECO:0000256" key="3">
    <source>
        <dbReference type="ARBA" id="ARBA00009759"/>
    </source>
</evidence>
<evidence type="ECO:0000256" key="1">
    <source>
        <dbReference type="ARBA" id="ARBA00001033"/>
    </source>
</evidence>
<dbReference type="InterPro" id="IPR022337">
    <property type="entry name" value="Inositol_monophosphatase_SuhB"/>
</dbReference>
<dbReference type="GO" id="GO:0046854">
    <property type="term" value="P:phosphatidylinositol phosphate biosynthetic process"/>
    <property type="evidence" value="ECO:0007669"/>
    <property type="project" value="InterPro"/>
</dbReference>